<comment type="similarity">
    <text evidence="4">Belongs to the PNP/UDP phosphorylase family.</text>
</comment>
<feature type="binding site" evidence="4">
    <location>
        <position position="43"/>
    </location>
    <ligand>
        <name>phosphate</name>
        <dbReference type="ChEBI" id="CHEBI:43474"/>
        <note>ligand shared between dimeric partners</note>
    </ligand>
</feature>
<feature type="binding site" description="in other chain" evidence="4">
    <location>
        <begin position="87"/>
        <end position="90"/>
    </location>
    <ligand>
        <name>phosphate</name>
        <dbReference type="ChEBI" id="CHEBI:43474"/>
        <note>ligand shared between dimeric partners</note>
    </ligand>
</feature>
<accession>E4KQ30</accession>
<dbReference type="PANTHER" id="PTHR43691:SF11">
    <property type="entry name" value="FI09636P-RELATED"/>
    <property type="match status" value="1"/>
</dbReference>
<evidence type="ECO:0000313" key="6">
    <source>
        <dbReference type="EMBL" id="EFR31175.1"/>
    </source>
</evidence>
<keyword evidence="2 4" id="KW-0808">Transferase</keyword>
<evidence type="ECO:0000256" key="1">
    <source>
        <dbReference type="ARBA" id="ARBA00022676"/>
    </source>
</evidence>
<dbReference type="InterPro" id="IPR000845">
    <property type="entry name" value="Nucleoside_phosphorylase_d"/>
</dbReference>
<keyword evidence="1 4" id="KW-0328">Glycosyltransferase</keyword>
<feature type="site" description="Important for catalytic activity" evidence="4">
    <location>
        <position position="219"/>
    </location>
</feature>
<evidence type="ECO:0000256" key="2">
    <source>
        <dbReference type="ARBA" id="ARBA00022679"/>
    </source>
</evidence>
<evidence type="ECO:0000313" key="7">
    <source>
        <dbReference type="Proteomes" id="UP000005990"/>
    </source>
</evidence>
<dbReference type="EC" id="2.4.2.1" evidence="4"/>
<dbReference type="GO" id="GO:0006152">
    <property type="term" value="P:purine nucleoside catabolic process"/>
    <property type="evidence" value="ECO:0007669"/>
    <property type="project" value="TreeGrafter"/>
</dbReference>
<feature type="active site" description="Proton donor" evidence="4">
    <location>
        <position position="206"/>
    </location>
</feature>
<feature type="binding site" evidence="4">
    <location>
        <position position="4"/>
    </location>
    <ligand>
        <name>a purine D-ribonucleoside</name>
        <dbReference type="ChEBI" id="CHEBI:142355"/>
        <note>ligand shared between dimeric partners</note>
    </ligand>
</feature>
<name>E4KQ30_9LACT</name>
<comment type="function">
    <text evidence="4">Catalyzes the reversible phosphorolytic breakdown of the N-glycosidic bond in the beta-(deoxy)ribonucleoside molecules, with the formation of the corresponding free purine bases and pentose-1-phosphate.</text>
</comment>
<dbReference type="InterPro" id="IPR035994">
    <property type="entry name" value="Nucleoside_phosphorylase_sf"/>
</dbReference>
<dbReference type="RefSeq" id="WP_006418378.1">
    <property type="nucleotide sequence ID" value="NZ_AENN01000015.1"/>
</dbReference>
<feature type="binding site" description="in other chain" evidence="4">
    <location>
        <position position="20"/>
    </location>
    <ligand>
        <name>phosphate</name>
        <dbReference type="ChEBI" id="CHEBI:43474"/>
        <note>ligand shared between dimeric partners</note>
    </ligand>
</feature>
<gene>
    <name evidence="4 6" type="primary">deoD</name>
    <name evidence="6" type="ORF">HMPREF9257_1183</name>
</gene>
<comment type="subunit">
    <text evidence="4">Homohexamer; trimer of homodimers.</text>
</comment>
<dbReference type="GO" id="GO:0004731">
    <property type="term" value="F:purine-nucleoside phosphorylase activity"/>
    <property type="evidence" value="ECO:0007669"/>
    <property type="project" value="UniProtKB-UniRule"/>
</dbReference>
<dbReference type="NCBIfam" id="NF004489">
    <property type="entry name" value="PRK05819.1"/>
    <property type="match status" value="1"/>
</dbReference>
<dbReference type="EMBL" id="AENN01000015">
    <property type="protein sequence ID" value="EFR31175.1"/>
    <property type="molecule type" value="Genomic_DNA"/>
</dbReference>
<sequence>MSTHIEAQAGQIAKVVLLPGDPLRAKYIAETYLEDIQQYNTVRNMFGYTGTYQGVKISVQGTGMGIPSAMIYTEELIQFYGVETIIRIGSIGGMQKDVKVRDIIIGQGATTDSNILRNIFDGQVHYSAIADFKLLDTLYHKALTMIPAKNIHVGNVLSSDRFYNQEMDKEKLAAYGVLGVEMEAAGMYAVAAKHHKRALAICTVSDHLLTGEETTAQERQTSFTQMMEIALQTAKEFA</sequence>
<dbReference type="GO" id="GO:0005829">
    <property type="term" value="C:cytosol"/>
    <property type="evidence" value="ECO:0007669"/>
    <property type="project" value="TreeGrafter"/>
</dbReference>
<dbReference type="SUPFAM" id="SSF53167">
    <property type="entry name" value="Purine and uridine phosphorylases"/>
    <property type="match status" value="1"/>
</dbReference>
<protein>
    <recommendedName>
        <fullName evidence="4">Purine nucleoside phosphorylase DeoD-type</fullName>
        <shortName evidence="4">PNP</shortName>
        <ecNumber evidence="4">2.4.2.1</ecNumber>
    </recommendedName>
</protein>
<evidence type="ECO:0000259" key="5">
    <source>
        <dbReference type="Pfam" id="PF01048"/>
    </source>
</evidence>
<dbReference type="GO" id="GO:0004850">
    <property type="term" value="F:uridine phosphorylase activity"/>
    <property type="evidence" value="ECO:0007669"/>
    <property type="project" value="UniProtKB-EC"/>
</dbReference>
<feature type="domain" description="Nucleoside phosphorylase" evidence="5">
    <location>
        <begin position="14"/>
        <end position="233"/>
    </location>
</feature>
<dbReference type="InterPro" id="IPR004402">
    <property type="entry name" value="DeoD-type"/>
</dbReference>
<dbReference type="Gene3D" id="3.40.50.1580">
    <property type="entry name" value="Nucleoside phosphorylase domain"/>
    <property type="match status" value="1"/>
</dbReference>
<dbReference type="Pfam" id="PF01048">
    <property type="entry name" value="PNP_UDP_1"/>
    <property type="match status" value="1"/>
</dbReference>
<dbReference type="NCBIfam" id="TIGR00107">
    <property type="entry name" value="deoD"/>
    <property type="match status" value="1"/>
</dbReference>
<evidence type="ECO:0000256" key="4">
    <source>
        <dbReference type="HAMAP-Rule" id="MF_01627"/>
    </source>
</evidence>
<dbReference type="HAMAP" id="MF_01627">
    <property type="entry name" value="Pur_nucleosid_phosp"/>
    <property type="match status" value="1"/>
</dbReference>
<dbReference type="eggNOG" id="COG0813">
    <property type="taxonomic scope" value="Bacteria"/>
</dbReference>
<dbReference type="CDD" id="cd09006">
    <property type="entry name" value="PNP_EcPNPI-like"/>
    <property type="match status" value="1"/>
</dbReference>
<comment type="catalytic activity">
    <reaction evidence="4">
        <text>a purine D-ribonucleoside + phosphate = a purine nucleobase + alpha-D-ribose 1-phosphate</text>
        <dbReference type="Rhea" id="RHEA:19805"/>
        <dbReference type="ChEBI" id="CHEBI:26386"/>
        <dbReference type="ChEBI" id="CHEBI:43474"/>
        <dbReference type="ChEBI" id="CHEBI:57720"/>
        <dbReference type="ChEBI" id="CHEBI:142355"/>
        <dbReference type="EC" id="2.4.2.1"/>
    </reaction>
</comment>
<feature type="binding site" description="in other chain" evidence="4">
    <location>
        <begin position="205"/>
        <end position="206"/>
    </location>
    <ligand>
        <name>a purine D-ribonucleoside</name>
        <dbReference type="ChEBI" id="CHEBI:142355"/>
        <note>ligand shared between dimeric partners</note>
    </ligand>
</feature>
<comment type="caution">
    <text evidence="6">The sequence shown here is derived from an EMBL/GenBank/DDBJ whole genome shotgun (WGS) entry which is preliminary data.</text>
</comment>
<dbReference type="Proteomes" id="UP000005990">
    <property type="component" value="Unassembled WGS sequence"/>
</dbReference>
<feature type="binding site" description="in other chain" evidence="4">
    <location>
        <begin position="181"/>
        <end position="183"/>
    </location>
    <ligand>
        <name>a purine D-ribonucleoside</name>
        <dbReference type="ChEBI" id="CHEBI:142355"/>
        <note>ligand shared between dimeric partners</note>
    </ligand>
</feature>
<dbReference type="STRING" id="908337.HMPREF9257_1183"/>
<comment type="catalytic activity">
    <reaction evidence="4">
        <text>a purine 2'-deoxy-D-ribonucleoside + phosphate = a purine nucleobase + 2-deoxy-alpha-D-ribose 1-phosphate</text>
        <dbReference type="Rhea" id="RHEA:36431"/>
        <dbReference type="ChEBI" id="CHEBI:26386"/>
        <dbReference type="ChEBI" id="CHEBI:43474"/>
        <dbReference type="ChEBI" id="CHEBI:57259"/>
        <dbReference type="ChEBI" id="CHEBI:142361"/>
        <dbReference type="EC" id="2.4.2.1"/>
    </reaction>
</comment>
<proteinExistence type="inferred from homology"/>
<dbReference type="PANTHER" id="PTHR43691">
    <property type="entry name" value="URIDINE PHOSPHORYLASE"/>
    <property type="match status" value="1"/>
</dbReference>
<evidence type="ECO:0000256" key="3">
    <source>
        <dbReference type="ARBA" id="ARBA00048447"/>
    </source>
</evidence>
<organism evidence="6 7">
    <name type="scientific">Eremococcus coleocola ACS-139-V-Col8</name>
    <dbReference type="NCBI Taxonomy" id="908337"/>
    <lineage>
        <taxon>Bacteria</taxon>
        <taxon>Bacillati</taxon>
        <taxon>Bacillota</taxon>
        <taxon>Bacilli</taxon>
        <taxon>Lactobacillales</taxon>
        <taxon>Aerococcaceae</taxon>
        <taxon>Eremococcus</taxon>
    </lineage>
</organism>
<comment type="catalytic activity">
    <reaction evidence="3">
        <text>uridine + phosphate = alpha-D-ribose 1-phosphate + uracil</text>
        <dbReference type="Rhea" id="RHEA:24388"/>
        <dbReference type="ChEBI" id="CHEBI:16704"/>
        <dbReference type="ChEBI" id="CHEBI:17568"/>
        <dbReference type="ChEBI" id="CHEBI:43474"/>
        <dbReference type="ChEBI" id="CHEBI:57720"/>
        <dbReference type="EC" id="2.4.2.3"/>
    </reaction>
</comment>
<feature type="binding site" description="in other chain" evidence="4">
    <location>
        <position position="24"/>
    </location>
    <ligand>
        <name>phosphate</name>
        <dbReference type="ChEBI" id="CHEBI:43474"/>
        <note>ligand shared between dimeric partners</note>
    </ligand>
</feature>
<reference evidence="6 7" key="1">
    <citation type="submission" date="2010-10" db="EMBL/GenBank/DDBJ databases">
        <authorList>
            <person name="Durkin A.S."/>
            <person name="Madupu R."/>
            <person name="Torralba M."/>
            <person name="Gillis M."/>
            <person name="Methe B."/>
            <person name="Sutton G."/>
            <person name="Nelson K.E."/>
        </authorList>
    </citation>
    <scope>NUCLEOTIDE SEQUENCE [LARGE SCALE GENOMIC DNA]</scope>
    <source>
        <strain evidence="6 7">ACS-139-V-Col8</strain>
    </source>
</reference>
<keyword evidence="7" id="KW-1185">Reference proteome</keyword>
<dbReference type="AlphaFoldDB" id="E4KQ30"/>
<dbReference type="OrthoDB" id="9782889at2"/>